<feature type="region of interest" description="Disordered" evidence="1">
    <location>
        <begin position="41"/>
        <end position="106"/>
    </location>
</feature>
<dbReference type="EMBL" id="QKYT01000465">
    <property type="protein sequence ID" value="RIA84842.1"/>
    <property type="molecule type" value="Genomic_DNA"/>
</dbReference>
<gene>
    <name evidence="2" type="ORF">C1645_831688</name>
</gene>
<feature type="compositionally biased region" description="Gly residues" evidence="1">
    <location>
        <begin position="46"/>
        <end position="96"/>
    </location>
</feature>
<proteinExistence type="predicted"/>
<organism evidence="2 3">
    <name type="scientific">Glomus cerebriforme</name>
    <dbReference type="NCBI Taxonomy" id="658196"/>
    <lineage>
        <taxon>Eukaryota</taxon>
        <taxon>Fungi</taxon>
        <taxon>Fungi incertae sedis</taxon>
        <taxon>Mucoromycota</taxon>
        <taxon>Glomeromycotina</taxon>
        <taxon>Glomeromycetes</taxon>
        <taxon>Glomerales</taxon>
        <taxon>Glomeraceae</taxon>
        <taxon>Glomus</taxon>
    </lineage>
</organism>
<dbReference type="AlphaFoldDB" id="A0A397SH14"/>
<comment type="caution">
    <text evidence="2">The sequence shown here is derived from an EMBL/GenBank/DDBJ whole genome shotgun (WGS) entry which is preliminary data.</text>
</comment>
<sequence>MIEEELGIVLGEFILQIFTRVDDHNIGRNAVAITQRRRDVLRLTRGRGGGGGEGGRGGGGGGDDGGGEGGSGGGDGDGDSEGGGGGDGDGGGGGNESVGLKTIYEF</sequence>
<evidence type="ECO:0000313" key="3">
    <source>
        <dbReference type="Proteomes" id="UP000265703"/>
    </source>
</evidence>
<accession>A0A397SH14</accession>
<evidence type="ECO:0000256" key="1">
    <source>
        <dbReference type="SAM" id="MobiDB-lite"/>
    </source>
</evidence>
<keyword evidence="3" id="KW-1185">Reference proteome</keyword>
<name>A0A397SH14_9GLOM</name>
<evidence type="ECO:0000313" key="2">
    <source>
        <dbReference type="EMBL" id="RIA84842.1"/>
    </source>
</evidence>
<dbReference type="Proteomes" id="UP000265703">
    <property type="component" value="Unassembled WGS sequence"/>
</dbReference>
<reference evidence="2 3" key="1">
    <citation type="submission" date="2018-06" db="EMBL/GenBank/DDBJ databases">
        <title>Comparative genomics reveals the genomic features of Rhizophagus irregularis, R. cerebriforme, R. diaphanum and Gigaspora rosea, and their symbiotic lifestyle signature.</title>
        <authorList>
            <person name="Morin E."/>
            <person name="San Clemente H."/>
            <person name="Chen E.C.H."/>
            <person name="De La Providencia I."/>
            <person name="Hainaut M."/>
            <person name="Kuo A."/>
            <person name="Kohler A."/>
            <person name="Murat C."/>
            <person name="Tang N."/>
            <person name="Roy S."/>
            <person name="Loubradou J."/>
            <person name="Henrissat B."/>
            <person name="Grigoriev I.V."/>
            <person name="Corradi N."/>
            <person name="Roux C."/>
            <person name="Martin F.M."/>
        </authorList>
    </citation>
    <scope>NUCLEOTIDE SEQUENCE [LARGE SCALE GENOMIC DNA]</scope>
    <source>
        <strain evidence="2 3">DAOM 227022</strain>
    </source>
</reference>
<protein>
    <submittedName>
        <fullName evidence="2">Uncharacterized protein</fullName>
    </submittedName>
</protein>